<name>A0ABP0B6X7_9PEZI</name>
<protein>
    <submittedName>
        <fullName evidence="3">Uncharacterized protein</fullName>
    </submittedName>
</protein>
<feature type="region of interest" description="Disordered" evidence="2">
    <location>
        <begin position="371"/>
        <end position="483"/>
    </location>
</feature>
<feature type="compositionally biased region" description="Gly residues" evidence="2">
    <location>
        <begin position="342"/>
        <end position="352"/>
    </location>
</feature>
<proteinExistence type="predicted"/>
<dbReference type="SUPFAM" id="SSF81995">
    <property type="entry name" value="beta-sandwich domain of Sec23/24"/>
    <property type="match status" value="1"/>
</dbReference>
<feature type="compositionally biased region" description="Low complexity" evidence="2">
    <location>
        <begin position="264"/>
        <end position="276"/>
    </location>
</feature>
<sequence length="483" mass="52647">MNGVGTGGAQGAGGGAMNGAGGATSGFPAPAGYTAELSYIHAMVEELSRQLADNKRVLDDVVTGVGRVRSRARTQQLGNEELIEDASEELQGQESNMDVTISVLSEALDAAKYAKDANAALLGQYAQVLAGMLKQFHEYKQKHVADVAAWHRSYRHQLAEARAENSRLRDQIWQMQEGAGRANASLRAFRAAYDEDPARWDRRIADKALRQELRFWKRMAMPSVADDDLAYWSDDDDLIDPAEKVRLNEMERKAVEDQQRMLKHQQQQLQQQQHQQQQHHHQQQQQQHIQYQQHQYEQQMGFAAATVMSSILPSASLASSSGDIGEGLEDFDDGNKLRGSETGNGIGNGRGDVGTTDSVNLDDLALAKAAATEIRNSSTGRKSQTDRSGHGEEDDDDEDEDEDDDDELDLDDDLDLEADLPSRLPAVPQAPSSAPPPASISRMGSSSSVKPDASSDSSPKKGAAVMLSQPSDDTANPLGKKEP</sequence>
<feature type="region of interest" description="Disordered" evidence="2">
    <location>
        <begin position="254"/>
        <end position="291"/>
    </location>
</feature>
<evidence type="ECO:0000256" key="2">
    <source>
        <dbReference type="SAM" id="MobiDB-lite"/>
    </source>
</evidence>
<dbReference type="Proteomes" id="UP001642482">
    <property type="component" value="Unassembled WGS sequence"/>
</dbReference>
<accession>A0ABP0B6X7</accession>
<feature type="region of interest" description="Disordered" evidence="2">
    <location>
        <begin position="316"/>
        <end position="355"/>
    </location>
</feature>
<reference evidence="3 4" key="1">
    <citation type="submission" date="2024-01" db="EMBL/GenBank/DDBJ databases">
        <authorList>
            <person name="Allen C."/>
            <person name="Tagirdzhanova G."/>
        </authorList>
    </citation>
    <scope>NUCLEOTIDE SEQUENCE [LARGE SCALE GENOMIC DNA]</scope>
</reference>
<dbReference type="PANTHER" id="PTHR39472:SF1">
    <property type="entry name" value="EXPRESSED PROTEIN"/>
    <property type="match status" value="1"/>
</dbReference>
<dbReference type="EMBL" id="CAWUHD010000016">
    <property type="protein sequence ID" value="CAK7215060.1"/>
    <property type="molecule type" value="Genomic_DNA"/>
</dbReference>
<keyword evidence="4" id="KW-1185">Reference proteome</keyword>
<feature type="compositionally biased region" description="Low complexity" evidence="2">
    <location>
        <begin position="439"/>
        <end position="464"/>
    </location>
</feature>
<dbReference type="PANTHER" id="PTHR39472">
    <property type="entry name" value="EXPRESSED PROTEIN"/>
    <property type="match status" value="1"/>
</dbReference>
<organism evidence="3 4">
    <name type="scientific">Sporothrix eucalyptigena</name>
    <dbReference type="NCBI Taxonomy" id="1812306"/>
    <lineage>
        <taxon>Eukaryota</taxon>
        <taxon>Fungi</taxon>
        <taxon>Dikarya</taxon>
        <taxon>Ascomycota</taxon>
        <taxon>Pezizomycotina</taxon>
        <taxon>Sordariomycetes</taxon>
        <taxon>Sordariomycetidae</taxon>
        <taxon>Ophiostomatales</taxon>
        <taxon>Ophiostomataceae</taxon>
        <taxon>Sporothrix</taxon>
    </lineage>
</organism>
<evidence type="ECO:0000313" key="4">
    <source>
        <dbReference type="Proteomes" id="UP001642482"/>
    </source>
</evidence>
<feature type="coiled-coil region" evidence="1">
    <location>
        <begin position="151"/>
        <end position="178"/>
    </location>
</feature>
<gene>
    <name evidence="3" type="ORF">SEUCBS140593_002401</name>
</gene>
<comment type="caution">
    <text evidence="3">The sequence shown here is derived from an EMBL/GenBank/DDBJ whole genome shotgun (WGS) entry which is preliminary data.</text>
</comment>
<keyword evidence="1" id="KW-0175">Coiled coil</keyword>
<evidence type="ECO:0000256" key="1">
    <source>
        <dbReference type="SAM" id="Coils"/>
    </source>
</evidence>
<evidence type="ECO:0000313" key="3">
    <source>
        <dbReference type="EMBL" id="CAK7215060.1"/>
    </source>
</evidence>
<feature type="compositionally biased region" description="Acidic residues" evidence="2">
    <location>
        <begin position="392"/>
        <end position="418"/>
    </location>
</feature>